<feature type="region of interest" description="Disordered" evidence="1">
    <location>
        <begin position="28"/>
        <end position="48"/>
    </location>
</feature>
<comment type="caution">
    <text evidence="2">The sequence shown here is derived from an EMBL/GenBank/DDBJ whole genome shotgun (WGS) entry which is preliminary data.</text>
</comment>
<dbReference type="EMBL" id="AQGV01000012">
    <property type="protein sequence ID" value="MBE0367773.1"/>
    <property type="molecule type" value="Genomic_DNA"/>
</dbReference>
<evidence type="ECO:0000313" key="3">
    <source>
        <dbReference type="Proteomes" id="UP000615755"/>
    </source>
</evidence>
<reference evidence="2 3" key="1">
    <citation type="submission" date="2015-03" db="EMBL/GenBank/DDBJ databases">
        <title>Genome sequence of Pseudoalteromonas aurantia.</title>
        <authorList>
            <person name="Xie B.-B."/>
            <person name="Rong J.-C."/>
            <person name="Qin Q.-L."/>
            <person name="Zhang Y.-Z."/>
        </authorList>
    </citation>
    <scope>NUCLEOTIDE SEQUENCE [LARGE SCALE GENOMIC DNA]</scope>
    <source>
        <strain evidence="2 3">208</strain>
    </source>
</reference>
<keyword evidence="3" id="KW-1185">Reference proteome</keyword>
<proteinExistence type="predicted"/>
<evidence type="ECO:0000313" key="2">
    <source>
        <dbReference type="EMBL" id="MBE0367773.1"/>
    </source>
</evidence>
<dbReference type="RefSeq" id="WP_192507151.1">
    <property type="nucleotide sequence ID" value="NZ_AQGV01000012.1"/>
</dbReference>
<protein>
    <submittedName>
        <fullName evidence="2">Uncharacterized protein</fullName>
    </submittedName>
</protein>
<dbReference type="Proteomes" id="UP000615755">
    <property type="component" value="Unassembled WGS sequence"/>
</dbReference>
<feature type="compositionally biased region" description="Polar residues" evidence="1">
    <location>
        <begin position="37"/>
        <end position="48"/>
    </location>
</feature>
<name>A0ABR9EDF3_9GAMM</name>
<sequence>MKININSLHTQIGNKASFLEPVTGEQVKNQAAPDVGNESSTVDTDTNETQGDFDLTLVKGSAYEQIFNKEDLDFSNMSLNELYSLVQDVNAMHREYAKEHGNDEPTRIGRFGTPIISEEREALLDLEGTLEVLSFGGGRVDPNEKIDVAAYFSNQAELATAQAKAAPERDDYSISASYMKEIRNTVGKFILDDTFELYKEKAALLLTDKPKVNTYI</sequence>
<organism evidence="2 3">
    <name type="scientific">Pseudoalteromonas aurantia 208</name>
    <dbReference type="NCBI Taxonomy" id="1314867"/>
    <lineage>
        <taxon>Bacteria</taxon>
        <taxon>Pseudomonadati</taxon>
        <taxon>Pseudomonadota</taxon>
        <taxon>Gammaproteobacteria</taxon>
        <taxon>Alteromonadales</taxon>
        <taxon>Pseudoalteromonadaceae</taxon>
        <taxon>Pseudoalteromonas</taxon>
    </lineage>
</organism>
<gene>
    <name evidence="2" type="ORF">PAUR_a1209</name>
</gene>
<evidence type="ECO:0000256" key="1">
    <source>
        <dbReference type="SAM" id="MobiDB-lite"/>
    </source>
</evidence>
<accession>A0ABR9EDF3</accession>